<evidence type="ECO:0000313" key="3">
    <source>
        <dbReference type="Proteomes" id="UP000027153"/>
    </source>
</evidence>
<evidence type="ECO:0000313" key="2">
    <source>
        <dbReference type="EMBL" id="KCZ71203.1"/>
    </source>
</evidence>
<dbReference type="OrthoDB" id="146393at2157"/>
<accession>A0A062V3J7</accession>
<dbReference type="AlphaFoldDB" id="A0A062V3J7"/>
<keyword evidence="1" id="KW-1133">Transmembrane helix</keyword>
<gene>
    <name evidence="2" type="ORF">ANME2D_03238</name>
</gene>
<protein>
    <submittedName>
        <fullName evidence="2">Uncharacterized protein</fullName>
    </submittedName>
</protein>
<sequence>MHIEKIEYGPEKVGLWSQVAFVSIILLTLVAAGLTGMIIWKIILSEPAEASTRQFIEDTGKLMAYLLFVMAAILYLYVKGLLQDEYVTTLE</sequence>
<dbReference type="RefSeq" id="WP_048093465.1">
    <property type="nucleotide sequence ID" value="NZ_JMIY01000007.1"/>
</dbReference>
<feature type="transmembrane region" description="Helical" evidence="1">
    <location>
        <begin position="62"/>
        <end position="78"/>
    </location>
</feature>
<comment type="caution">
    <text evidence="2">The sequence shown here is derived from an EMBL/GenBank/DDBJ whole genome shotgun (WGS) entry which is preliminary data.</text>
</comment>
<evidence type="ECO:0000256" key="1">
    <source>
        <dbReference type="SAM" id="Phobius"/>
    </source>
</evidence>
<dbReference type="EMBL" id="JMIY01000007">
    <property type="protein sequence ID" value="KCZ71203.1"/>
    <property type="molecule type" value="Genomic_DNA"/>
</dbReference>
<keyword evidence="1" id="KW-0472">Membrane</keyword>
<reference evidence="2 3" key="1">
    <citation type="journal article" date="2013" name="Nature">
        <title>Anaerobic oxidation of methane coupled to nitrate reduction in a novel archaeal lineage.</title>
        <authorList>
            <person name="Haroon M.F."/>
            <person name="Hu S."/>
            <person name="Shi Y."/>
            <person name="Imelfort M."/>
            <person name="Keller J."/>
            <person name="Hugenholtz P."/>
            <person name="Yuan Z."/>
            <person name="Tyson G.W."/>
        </authorList>
    </citation>
    <scope>NUCLEOTIDE SEQUENCE [LARGE SCALE GENOMIC DNA]</scope>
    <source>
        <strain evidence="2 3">ANME-2d</strain>
    </source>
</reference>
<keyword evidence="3" id="KW-1185">Reference proteome</keyword>
<organism evidence="2 3">
    <name type="scientific">Candidatus Methanoperedens nitratireducens</name>
    <dbReference type="NCBI Taxonomy" id="1392998"/>
    <lineage>
        <taxon>Archaea</taxon>
        <taxon>Methanobacteriati</taxon>
        <taxon>Methanobacteriota</taxon>
        <taxon>Stenosarchaea group</taxon>
        <taxon>Methanomicrobia</taxon>
        <taxon>Methanosarcinales</taxon>
        <taxon>ANME-2 cluster</taxon>
        <taxon>Candidatus Methanoperedentaceae</taxon>
        <taxon>Candidatus Methanoperedens</taxon>
    </lineage>
</organism>
<dbReference type="Proteomes" id="UP000027153">
    <property type="component" value="Unassembled WGS sequence"/>
</dbReference>
<proteinExistence type="predicted"/>
<feature type="transmembrane region" description="Helical" evidence="1">
    <location>
        <begin position="20"/>
        <end position="42"/>
    </location>
</feature>
<name>A0A062V3J7_9EURY</name>
<keyword evidence="1" id="KW-0812">Transmembrane</keyword>